<evidence type="ECO:0008006" key="4">
    <source>
        <dbReference type="Google" id="ProtNLM"/>
    </source>
</evidence>
<evidence type="ECO:0000313" key="3">
    <source>
        <dbReference type="Proteomes" id="UP000304148"/>
    </source>
</evidence>
<feature type="chain" id="PRO_5016699150" description="Copper amine oxidase-like N-terminal domain-containing protein" evidence="1">
    <location>
        <begin position="23"/>
        <end position="384"/>
    </location>
</feature>
<dbReference type="AlphaFoldDB" id="A0A383RB32"/>
<dbReference type="SUPFAM" id="SSF69304">
    <property type="entry name" value="Tricorn protease N-terminal domain"/>
    <property type="match status" value="1"/>
</dbReference>
<evidence type="ECO:0000313" key="2">
    <source>
        <dbReference type="EMBL" id="SYX84325.1"/>
    </source>
</evidence>
<sequence>MKATIWAWGILLGLSLPSLAGAAGTYSAEKVYTDQQSGAVYYNVERIDLEAREERVVVQMADGQWKKWDPSIRSMRVEKGQQHPLLKTNYADNIEGGMQYTYDPEDQEVVKGKVFRSSPDRKWGIHERLYFEPTAEGYMTTVHSYILRNNQTGHTKEWLRTSYSTGAVWLSDNRIIYSRLDGEKSNQEEIVIFDPATSQLERIVFGNLRGVDPEKGYVVYTLNKPDRPLYVLDLKKRISKPLKDWAAAEAYLPKMDNAKDATADLPTDFDLDALPEEKMTMKIQRDYEVKVDKASIRVPIVFEEKGYIRIPVKPLADACGWQLIKLEKLKKQNGAHRFKLVNGSRTMELNAENSVLEEGTLYVTPDQIKQLGYKSVHVTYNPER</sequence>
<proteinExistence type="predicted"/>
<keyword evidence="1" id="KW-0732">Signal</keyword>
<evidence type="ECO:0000256" key="1">
    <source>
        <dbReference type="SAM" id="SignalP"/>
    </source>
</evidence>
<organism evidence="2 3">
    <name type="scientific">Paenibacillus alvei</name>
    <name type="common">Bacillus alvei</name>
    <dbReference type="NCBI Taxonomy" id="44250"/>
    <lineage>
        <taxon>Bacteria</taxon>
        <taxon>Bacillati</taxon>
        <taxon>Bacillota</taxon>
        <taxon>Bacilli</taxon>
        <taxon>Bacillales</taxon>
        <taxon>Paenibacillaceae</taxon>
        <taxon>Paenibacillus</taxon>
    </lineage>
</organism>
<feature type="signal peptide" evidence="1">
    <location>
        <begin position="1"/>
        <end position="22"/>
    </location>
</feature>
<gene>
    <name evidence="2" type="ORF">PBLR_12747</name>
</gene>
<reference evidence="3" key="1">
    <citation type="submission" date="2018-08" db="EMBL/GenBank/DDBJ databases">
        <authorList>
            <person name="Chevrot R."/>
        </authorList>
    </citation>
    <scope>NUCLEOTIDE SEQUENCE [LARGE SCALE GENOMIC DNA]</scope>
</reference>
<name>A0A383RB32_PAEAL</name>
<dbReference type="EMBL" id="LS992241">
    <property type="protein sequence ID" value="SYX84325.1"/>
    <property type="molecule type" value="Genomic_DNA"/>
</dbReference>
<dbReference type="Proteomes" id="UP000304148">
    <property type="component" value="Chromosome"/>
</dbReference>
<protein>
    <recommendedName>
        <fullName evidence="4">Copper amine oxidase-like N-terminal domain-containing protein</fullName>
    </recommendedName>
</protein>
<accession>A0A383RB32</accession>
<dbReference type="RefSeq" id="WP_138186272.1">
    <property type="nucleotide sequence ID" value="NZ_LS992241.1"/>
</dbReference>